<dbReference type="Pfam" id="PF00405">
    <property type="entry name" value="Transferrin"/>
    <property type="match status" value="2"/>
</dbReference>
<feature type="disulfide bond" evidence="8">
    <location>
        <begin position="34"/>
        <end position="65"/>
    </location>
</feature>
<dbReference type="PIRSF" id="PIRSF002549">
    <property type="entry name" value="Transferrin"/>
    <property type="match status" value="1"/>
</dbReference>
<protein>
    <recommendedName>
        <fullName evidence="5">Transferrin</fullName>
    </recommendedName>
</protein>
<proteinExistence type="evidence at transcript level"/>
<keyword evidence="5 7" id="KW-0408">Iron</keyword>
<keyword evidence="5" id="KW-0813">Transport</keyword>
<evidence type="ECO:0000313" key="11">
    <source>
        <dbReference type="EMBL" id="QVD39381.1"/>
    </source>
</evidence>
<feature type="binding site" evidence="6">
    <location>
        <position position="492"/>
    </location>
    <ligand>
        <name>hydrogencarbonate</name>
        <dbReference type="ChEBI" id="CHEBI:17544"/>
        <label>1</label>
    </ligand>
</feature>
<dbReference type="InterPro" id="IPR001156">
    <property type="entry name" value="Transferrin-like_dom"/>
</dbReference>
<evidence type="ECO:0000256" key="6">
    <source>
        <dbReference type="PIRSR" id="PIRSR002549-2"/>
    </source>
</evidence>
<dbReference type="GO" id="GO:0055037">
    <property type="term" value="C:recycling endosome"/>
    <property type="evidence" value="ECO:0007669"/>
    <property type="project" value="TreeGrafter"/>
</dbReference>
<feature type="binding site" evidence="6">
    <location>
        <position position="494"/>
    </location>
    <ligand>
        <name>hydrogencarbonate</name>
        <dbReference type="ChEBI" id="CHEBI:17544"/>
        <label>1</label>
    </ligand>
</feature>
<comment type="subcellular location">
    <subcellularLocation>
        <location evidence="1">Secreted</location>
    </subcellularLocation>
</comment>
<feature type="domain" description="Transferrin-like" evidence="10">
    <location>
        <begin position="379"/>
        <end position="718"/>
    </location>
</feature>
<feature type="signal peptide" evidence="9">
    <location>
        <begin position="1"/>
        <end position="22"/>
    </location>
</feature>
<dbReference type="GO" id="GO:0005615">
    <property type="term" value="C:extracellular space"/>
    <property type="evidence" value="ECO:0007669"/>
    <property type="project" value="InterPro"/>
</dbReference>
<dbReference type="GeneID" id="126343175"/>
<comment type="similarity">
    <text evidence="5">Belongs to the transferrin family.</text>
</comment>
<dbReference type="GO" id="GO:0005886">
    <property type="term" value="C:plasma membrane"/>
    <property type="evidence" value="ECO:0007669"/>
    <property type="project" value="TreeGrafter"/>
</dbReference>
<dbReference type="PROSITE" id="PS00207">
    <property type="entry name" value="TRANSFERRIN_LIKE_3"/>
    <property type="match status" value="1"/>
</dbReference>
<feature type="binding site" evidence="7">
    <location>
        <position position="227"/>
    </location>
    <ligand>
        <name>Fe(3+)</name>
        <dbReference type="ChEBI" id="CHEBI:29034"/>
        <label>1</label>
    </ligand>
</feature>
<dbReference type="InterPro" id="IPR016357">
    <property type="entry name" value="Transferrin"/>
</dbReference>
<dbReference type="OrthoDB" id="5914301at2759"/>
<feature type="binding site" evidence="6">
    <location>
        <position position="143"/>
    </location>
    <ligand>
        <name>hydrogencarbonate</name>
        <dbReference type="ChEBI" id="CHEBI:17544"/>
        <label>1</label>
    </ligand>
</feature>
<feature type="binding site" evidence="7">
    <location>
        <position position="462"/>
    </location>
    <ligand>
        <name>Fe(3+)</name>
        <dbReference type="ChEBI" id="CHEBI:29034"/>
        <label>1</label>
    </ligand>
</feature>
<accession>A0A8E5NJ63</accession>
<dbReference type="PANTHER" id="PTHR11485:SF57">
    <property type="entry name" value="TRANSFERRIN"/>
    <property type="match status" value="1"/>
</dbReference>
<feature type="binding site" evidence="7">
    <location>
        <position position="434"/>
    </location>
    <ligand>
        <name>Fe(3+)</name>
        <dbReference type="ChEBI" id="CHEBI:29034"/>
        <label>1</label>
    </ligand>
</feature>
<dbReference type="CDD" id="cd13529">
    <property type="entry name" value="PBP2_transferrin"/>
    <property type="match status" value="2"/>
</dbReference>
<dbReference type="PROSITE" id="PS00205">
    <property type="entry name" value="TRANSFERRIN_LIKE_1"/>
    <property type="match status" value="2"/>
</dbReference>
<dbReference type="AlphaFoldDB" id="A0A8E5NJ63"/>
<dbReference type="FunFam" id="3.40.190.10:FF:000095">
    <property type="entry name" value="Lactotransferrin"/>
    <property type="match status" value="1"/>
</dbReference>
<feature type="binding site" evidence="6">
    <location>
        <position position="495"/>
    </location>
    <ligand>
        <name>hydrogencarbonate</name>
        <dbReference type="ChEBI" id="CHEBI:17544"/>
        <label>1</label>
    </ligand>
</feature>
<keyword evidence="5" id="KW-0406">Ion transport</keyword>
<keyword evidence="4 8" id="KW-1015">Disulfide bond</keyword>
<evidence type="ECO:0000259" key="10">
    <source>
        <dbReference type="PROSITE" id="PS51408"/>
    </source>
</evidence>
<dbReference type="InterPro" id="IPR018195">
    <property type="entry name" value="Transferrin_Fe_BS"/>
</dbReference>
<dbReference type="PRINTS" id="PR00422">
    <property type="entry name" value="TRANSFERRIN"/>
</dbReference>
<feature type="domain" description="Transferrin-like" evidence="10">
    <location>
        <begin position="31"/>
        <end position="373"/>
    </location>
</feature>
<feature type="disulfide bond" evidence="8">
    <location>
        <begin position="137"/>
        <end position="233"/>
    </location>
</feature>
<feature type="disulfide bond" evidence="8">
    <location>
        <begin position="279"/>
        <end position="292"/>
    </location>
</feature>
<evidence type="ECO:0000256" key="5">
    <source>
        <dbReference type="PIRNR" id="PIRNR002549"/>
    </source>
</evidence>
<keyword evidence="2" id="KW-0964">Secreted</keyword>
<dbReference type="Gene3D" id="3.40.190.10">
    <property type="entry name" value="Periplasmic binding protein-like II"/>
    <property type="match status" value="4"/>
</dbReference>
<feature type="disulfide bond" evidence="8">
    <location>
        <begin position="529"/>
        <end position="552"/>
    </location>
</feature>
<dbReference type="GO" id="GO:0006826">
    <property type="term" value="P:iron ion transport"/>
    <property type="evidence" value="ECO:0007669"/>
    <property type="project" value="UniProtKB-KW"/>
</dbReference>
<reference evidence="11" key="1">
    <citation type="journal article" date="2021" name="J. Neurophysiol.">
        <title>Gene transcription changes in a locust model of noise-induced deafness.</title>
        <authorList>
            <person name="French A.S."/>
            <person name="Warren B."/>
        </authorList>
    </citation>
    <scope>NUCLEOTIDE SEQUENCE</scope>
</reference>
<feature type="disulfide bond" evidence="8">
    <location>
        <begin position="623"/>
        <end position="637"/>
    </location>
</feature>
<evidence type="ECO:0000256" key="7">
    <source>
        <dbReference type="PIRSR" id="PIRSR002549-3"/>
    </source>
</evidence>
<feature type="disulfide bond" evidence="8">
    <location>
        <begin position="549"/>
        <end position="565"/>
    </location>
</feature>
<feature type="binding site" evidence="6">
    <location>
        <position position="488"/>
    </location>
    <ligand>
        <name>hydrogencarbonate</name>
        <dbReference type="ChEBI" id="CHEBI:17544"/>
        <label>1</label>
    </ligand>
</feature>
<dbReference type="KEGG" id="sgre:126343175"/>
<evidence type="ECO:0000256" key="8">
    <source>
        <dbReference type="PIRSR" id="PIRSR002549-4"/>
    </source>
</evidence>
<dbReference type="EMBL" id="MW962615">
    <property type="protein sequence ID" value="QVD39381.1"/>
    <property type="molecule type" value="mRNA"/>
</dbReference>
<dbReference type="SMART" id="SM00094">
    <property type="entry name" value="TR_FER"/>
    <property type="match status" value="2"/>
</dbReference>
<keyword evidence="3" id="KW-0677">Repeat</keyword>
<dbReference type="GO" id="GO:0046872">
    <property type="term" value="F:metal ion binding"/>
    <property type="evidence" value="ECO:0007669"/>
    <property type="project" value="UniProtKB-KW"/>
</dbReference>
<keyword evidence="9" id="KW-0732">Signal</keyword>
<feature type="binding site" evidence="7">
    <location>
        <position position="645"/>
    </location>
    <ligand>
        <name>Fe(3+)</name>
        <dbReference type="ChEBI" id="CHEBI:29034"/>
        <label>1</label>
    </ligand>
</feature>
<keyword evidence="5 7" id="KW-0479">Metal-binding</keyword>
<feature type="chain" id="PRO_5034437923" description="Transferrin" evidence="9">
    <location>
        <begin position="23"/>
        <end position="731"/>
    </location>
</feature>
<dbReference type="RefSeq" id="XP_049857875.1">
    <property type="nucleotide sequence ID" value="XM_050001918.1"/>
</dbReference>
<feature type="binding site" evidence="6">
    <location>
        <position position="146"/>
    </location>
    <ligand>
        <name>hydrogencarbonate</name>
        <dbReference type="ChEBI" id="CHEBI:17544"/>
        <label>1</label>
    </ligand>
</feature>
<feature type="binding site" evidence="6">
    <location>
        <position position="139"/>
    </location>
    <ligand>
        <name>hydrogencarbonate</name>
        <dbReference type="ChEBI" id="CHEBI:17544"/>
        <label>1</label>
    </ligand>
</feature>
<dbReference type="PROSITE" id="PS00206">
    <property type="entry name" value="TRANSFERRIN_LIKE_2"/>
    <property type="match status" value="2"/>
</dbReference>
<keyword evidence="5" id="KW-0410">Iron transport</keyword>
<dbReference type="SUPFAM" id="SSF53850">
    <property type="entry name" value="Periplasmic binding protein-like II"/>
    <property type="match status" value="2"/>
</dbReference>
<name>A0A8E5NJ63_SCHGR</name>
<evidence type="ECO:0000256" key="2">
    <source>
        <dbReference type="ARBA" id="ARBA00022525"/>
    </source>
</evidence>
<dbReference type="PANTHER" id="PTHR11485">
    <property type="entry name" value="TRANSFERRIN"/>
    <property type="match status" value="1"/>
</dbReference>
<feature type="disulfide bond" evidence="8">
    <location>
        <begin position="43"/>
        <end position="56"/>
    </location>
</feature>
<feature type="binding site" evidence="7">
    <location>
        <position position="113"/>
    </location>
    <ligand>
        <name>Fe(3+)</name>
        <dbReference type="ChEBI" id="CHEBI:29034"/>
        <label>1</label>
    </ligand>
</feature>
<evidence type="ECO:0000256" key="9">
    <source>
        <dbReference type="SAM" id="SignalP"/>
    </source>
</evidence>
<dbReference type="PROSITE" id="PS51408">
    <property type="entry name" value="TRANSFERRIN_LIKE_4"/>
    <property type="match status" value="2"/>
</dbReference>
<feature type="disulfide bond" evidence="8">
    <location>
        <begin position="392"/>
        <end position="410"/>
    </location>
</feature>
<evidence type="ECO:0000256" key="4">
    <source>
        <dbReference type="ARBA" id="ARBA00023157"/>
    </source>
</evidence>
<feature type="disulfide bond" evidence="8">
    <location>
        <begin position="486"/>
        <end position="582"/>
    </location>
</feature>
<feature type="disulfide bond" evidence="8">
    <location>
        <begin position="209"/>
        <end position="218"/>
    </location>
</feature>
<feature type="binding site" evidence="7">
    <location>
        <position position="80"/>
    </location>
    <ligand>
        <name>Fe(3+)</name>
        <dbReference type="ChEBI" id="CHEBI:29034"/>
        <label>1</label>
    </ligand>
</feature>
<feature type="disulfide bond" evidence="8">
    <location>
        <begin position="382"/>
        <end position="419"/>
    </location>
</feature>
<comment type="function">
    <text evidence="5">Transferrins are iron binding transport proteins which bind Fe(3+) ion in association with the binding of an anion, usually bicarbonate.</text>
</comment>
<feature type="binding site" evidence="7">
    <location>
        <position position="576"/>
    </location>
    <ligand>
        <name>Fe(3+)</name>
        <dbReference type="ChEBI" id="CHEBI:29034"/>
        <label>2</label>
    </ligand>
</feature>
<sequence>MKTAASLPLLLLGLLLPAALEAAPTVSARKYKICVPEIVLNECNNLAKQDGVHLTCVPARDRLECLDKVHTHKADFVPVDPEDMYIAANNGDNHFAVFKEIRTKEEPNEEFRYEAVAVIHKNQPLRSVQDLRGLKSCHTGVGRNVGYKIPLTKLSNLHVIGAMNDKSLTARENELRELSNLFSKACLVGNWSADPELNKRLKKQYSNLCALCEHPDICNYPDYYSGYDGALRCLSDNGGEVAWTKVYYVKKHFGIEIGGDPTVVVNQTGYDPNDYAYFCPDGTRKPILGRACRWAARPWQGYLASDDLLNEVPQLRQQLKLANTLGEQQDATWLNKVLLILKDKTVAVDNAQPISPQAYLNKANYSDVIGRNFGPDDPVRFCVTSTAGLAKCRSLSAGAFSRDIRPKLGCVAKGNVRECLAAIRDGDADVISLDGGEALTAVREYDLKPILSEVYGPLQDVYYAVAVIKKNSNYQSFSDLRGAKSCHTGIGRTAGWVVPLYTLLRLGLVQRNECPAAKAVSDFFSGGSCAPGALLSDNNPTGQNPSKLCDLCVGNAAKNDVSTKCYPDVGEDYFGYTGAFRCLAAGAGDVAFVKHSTVFNNTDGHNSEAWARDLKSGDYELLCPDGGRKPLDQFESCNLAAVPGHLVVTSKTKNEHQLEAIRQALLAAANLYSSRPELFRLFGPYEGKHDLLFKDSATGLKPVYEESQALRDYEQVQGTTRACESTAAKKS</sequence>
<evidence type="ECO:0000256" key="1">
    <source>
        <dbReference type="ARBA" id="ARBA00004613"/>
    </source>
</evidence>
<dbReference type="GO" id="GO:0005769">
    <property type="term" value="C:early endosome"/>
    <property type="evidence" value="ECO:0007669"/>
    <property type="project" value="TreeGrafter"/>
</dbReference>
<organism evidence="11">
    <name type="scientific">Schistocerca gregaria</name>
    <name type="common">Desert locust</name>
    <name type="synonym">Gryllus gregarius</name>
    <dbReference type="NCBI Taxonomy" id="7010"/>
    <lineage>
        <taxon>Eukaryota</taxon>
        <taxon>Metazoa</taxon>
        <taxon>Ecdysozoa</taxon>
        <taxon>Arthropoda</taxon>
        <taxon>Hexapoda</taxon>
        <taxon>Insecta</taxon>
        <taxon>Pterygota</taxon>
        <taxon>Neoptera</taxon>
        <taxon>Polyneoptera</taxon>
        <taxon>Orthoptera</taxon>
        <taxon>Caelifera</taxon>
        <taxon>Acrididea</taxon>
        <taxon>Acridomorpha</taxon>
        <taxon>Acridoidea</taxon>
        <taxon>Acrididae</taxon>
        <taxon>Cyrtacanthacridinae</taxon>
        <taxon>Schistocerca</taxon>
    </lineage>
</organism>
<feature type="disulfide bond" evidence="8">
    <location>
        <begin position="186"/>
        <end position="212"/>
    </location>
</feature>
<evidence type="ECO:0000256" key="3">
    <source>
        <dbReference type="ARBA" id="ARBA00022737"/>
    </source>
</evidence>